<dbReference type="KEGG" id="rfs:C1I64_10590"/>
<dbReference type="Gene3D" id="3.40.50.12580">
    <property type="match status" value="1"/>
</dbReference>
<name>A0A3T0T6R8_9MICO</name>
<evidence type="ECO:0008006" key="3">
    <source>
        <dbReference type="Google" id="ProtNLM"/>
    </source>
</evidence>
<dbReference type="InterPro" id="IPR043148">
    <property type="entry name" value="TagF_C"/>
</dbReference>
<dbReference type="SUPFAM" id="SSF53756">
    <property type="entry name" value="UDP-Glycosyltransferase/glycogen phosphorylase"/>
    <property type="match status" value="1"/>
</dbReference>
<sequence>MLRDATLARGVARDLLTARRARRDVARELAARAPLTPGVFEIGVYFADGDINLYQLRQWYAPLQELAKTHPVVLLSRNATATRALLRESPLPVAHVRSVADLETAIDEQPLRIVLYVNQNARNFQMMRYGRRWHVFVNHGESDKMYMTTNQFKAYDYSFIAGDAALARLRRVLWDFDFDKRAIAIGRPQADHVSGRTPYPADERRVVLYAPTWEGDRPAAGYGSIRTHGVALTRALLADPRYRLVYRPHPRSGAVDPAYGAADREIVALIAAANAADPAARHVHDTSAELGWQLTADIAVLDVSAMVYDRLATGRPLLVTRPISPAAEVDESGYLGDAEWLRAEDAAAIVPRLESVEHDEAAVERLERWVAHYFGDTSPGAATARFHAAIEQLLAEWDRHAELHRDDAAVDEHDPEH</sequence>
<reference evidence="1 2" key="1">
    <citation type="submission" date="2018-03" db="EMBL/GenBank/DDBJ databases">
        <title>Bacteriophage NCPPB3778 and a type I-E CRISPR drive the evolution of the US Biological Select Agent, Rathayibacter toxicus.</title>
        <authorList>
            <person name="Davis E.W.II."/>
            <person name="Tabima J.F."/>
            <person name="Weisberg A.J."/>
            <person name="Dantas Lopes L."/>
            <person name="Wiseman M.S."/>
            <person name="Wiseman M.S."/>
            <person name="Pupko T."/>
            <person name="Belcher M.S."/>
            <person name="Sechler A.J."/>
            <person name="Tancos M.A."/>
            <person name="Schroeder B.K."/>
            <person name="Murray T.D."/>
            <person name="Luster D.G."/>
            <person name="Schneider W.L."/>
            <person name="Rogers E."/>
            <person name="Andreote F.D."/>
            <person name="Grunwald N.J."/>
            <person name="Putnam M.L."/>
            <person name="Chang J.H."/>
        </authorList>
    </citation>
    <scope>NUCLEOTIDE SEQUENCE [LARGE SCALE GENOMIC DNA]</scope>
    <source>
        <strain evidence="1 2">DSM 15932</strain>
    </source>
</reference>
<evidence type="ECO:0000313" key="1">
    <source>
        <dbReference type="EMBL" id="AZZ54270.1"/>
    </source>
</evidence>
<evidence type="ECO:0000313" key="2">
    <source>
        <dbReference type="Proteomes" id="UP000285317"/>
    </source>
</evidence>
<dbReference type="AlphaFoldDB" id="A0A3T0T6R8"/>
<protein>
    <recommendedName>
        <fullName evidence="3">Glycosyl transferase</fullName>
    </recommendedName>
</protein>
<accession>A0A3T0T6R8</accession>
<proteinExistence type="predicted"/>
<dbReference type="EMBL" id="CP028137">
    <property type="protein sequence ID" value="AZZ54270.1"/>
    <property type="molecule type" value="Genomic_DNA"/>
</dbReference>
<gene>
    <name evidence="1" type="ORF">C1I64_10590</name>
</gene>
<dbReference type="Proteomes" id="UP000285317">
    <property type="component" value="Chromosome"/>
</dbReference>
<organism evidence="1 2">
    <name type="scientific">Rathayibacter festucae DSM 15932</name>
    <dbReference type="NCBI Taxonomy" id="1328866"/>
    <lineage>
        <taxon>Bacteria</taxon>
        <taxon>Bacillati</taxon>
        <taxon>Actinomycetota</taxon>
        <taxon>Actinomycetes</taxon>
        <taxon>Micrococcales</taxon>
        <taxon>Microbacteriaceae</taxon>
        <taxon>Rathayibacter</taxon>
    </lineage>
</organism>